<comment type="subcellular location">
    <subcellularLocation>
        <location evidence="1">Host membrane</location>
        <topology evidence="1">Multi-pass membrane protein</topology>
    </subcellularLocation>
</comment>
<evidence type="ECO:0000313" key="21">
    <source>
        <dbReference type="EMBL" id="BAR88084.1"/>
    </source>
</evidence>
<dbReference type="SUPFAM" id="SSF50494">
    <property type="entry name" value="Trypsin-like serine proteases"/>
    <property type="match status" value="1"/>
</dbReference>
<evidence type="ECO:0000256" key="3">
    <source>
        <dbReference type="ARBA" id="ARBA00022520"/>
    </source>
</evidence>
<evidence type="ECO:0000256" key="2">
    <source>
        <dbReference type="ARBA" id="ARBA00022484"/>
    </source>
</evidence>
<keyword evidence="15 18" id="KW-0472">Membrane</keyword>
<dbReference type="InterPro" id="IPR009003">
    <property type="entry name" value="Peptidase_S1_PA"/>
</dbReference>
<keyword evidence="3" id="KW-0191">Covalent protein-RNA linkage</keyword>
<dbReference type="CDD" id="cd23180">
    <property type="entry name" value="ps-ssRNAv_Solemoviridae_RdRp"/>
    <property type="match status" value="1"/>
</dbReference>
<dbReference type="EMBL" id="LC019764">
    <property type="protein sequence ID" value="BAR88084.1"/>
    <property type="molecule type" value="Genomic_RNA"/>
</dbReference>
<feature type="domain" description="RdRp catalytic" evidence="19">
    <location>
        <begin position="686"/>
        <end position="800"/>
    </location>
</feature>
<keyword evidence="2" id="KW-0696">RNA-directed RNA polymerase</keyword>
<feature type="domain" description="Peptidase S39" evidence="20">
    <location>
        <begin position="128"/>
        <end position="324"/>
    </location>
</feature>
<dbReference type="Pfam" id="PF02122">
    <property type="entry name" value="Peptidase_S39"/>
    <property type="match status" value="1"/>
</dbReference>
<dbReference type="InterPro" id="IPR001795">
    <property type="entry name" value="RNA-dir_pol_luteovirus"/>
</dbReference>
<evidence type="ECO:0000256" key="1">
    <source>
        <dbReference type="ARBA" id="ARBA00004301"/>
    </source>
</evidence>
<evidence type="ECO:0000256" key="7">
    <source>
        <dbReference type="ARBA" id="ARBA00022695"/>
    </source>
</evidence>
<keyword evidence="11" id="KW-0720">Serine protease</keyword>
<name>A0A0G4DBY3_9VIRU</name>
<sequence>MRTTIMLMLLSISGIGLLEVLSRGAYLGPLVTLACQAALVGLILLELLVLIALFIWRVWLRWNVKLSPVPVKPENFASVLNVRLDPTRGIIMDVLRDDVVIPVIVNPNYWQFLPSPAISRVDGNEASILGNMMNKVNPGSEPASLVSISNGTDVVGMGARVNYNGTTWLLTASHVWNGTSPVLYLAKGGLQTEVSTEWPIGLSCTHRTADFVMVKVPDRVWSRLGVKSAPLSAMAKTSIVTIFSDSNGTMLSSSGRAVKGEYSHDIQHTCSTTNGWSGSPLYYKGAVVGIHCGLKDFGVSNRGVNVGVLLTASAGLETVYSEISNTLISPEEADERDYEFIDLDIVGGTRLGMGKGEYFRQSLASWESNKKFIAEVKASGRKTWAELTEDEHAGSLETTASHLNLQAGGDRKTLSALISFADYQWYGGDQLCGGMPLYHVGKSSVQFRETSRKALSARIIEAVKEFPELSDLSWPERGSKAERGSLLLQAGKFKATKEPPGVAEACRRLWSKYPRSKPTACLRGEQWDYQSLAKTIAETCESNVNLKASPGVPLSIFSSTNGGVLATHRELVINSVIERIELLSEQSLINCGLTPRELVAKGFCDPVRVFVKQEPHAMRKIREGRYRLISSVSLIDQLVERLIFGPQNQLEIQRWRNIPSKPGMGLSLYEQAQSIWSELSTYHDRFPAAEADISGFDWSVQDWELWADLYMRIELGSFGPRLRRAAESRFYCFMNSVFQLSDGTLIEQGLPGLMKSGSYCTSSTNSRIRCLMAELIGAEWCIAMGDDSVEAYVPRAAELYSALGHICKDYVPCDTDSDGKLRSVNFCSHVLKEGEFWLTSWPKTLFRFLSAEGDLDDLQAELWSCPQWKRIMAYVGVETPANKVNGEAQIEATAGEGDGNFGRGSDQPITCQAPVVDESLNRVEAEPTCDYASGGWYSLW</sequence>
<keyword evidence="9" id="KW-0688">Ribosomal frameshifting</keyword>
<dbReference type="KEGG" id="vg:24405066"/>
<evidence type="ECO:0000259" key="19">
    <source>
        <dbReference type="PROSITE" id="PS50507"/>
    </source>
</evidence>
<dbReference type="GO" id="GO:0003968">
    <property type="term" value="F:RNA-directed RNA polymerase activity"/>
    <property type="evidence" value="ECO:0007669"/>
    <property type="project" value="UniProtKB-KW"/>
</dbReference>
<evidence type="ECO:0000256" key="8">
    <source>
        <dbReference type="ARBA" id="ARBA00022741"/>
    </source>
</evidence>
<keyword evidence="5" id="KW-0808">Transferase</keyword>
<dbReference type="InterPro" id="IPR007094">
    <property type="entry name" value="RNA-dir_pol_PSvirus"/>
</dbReference>
<evidence type="ECO:0000256" key="16">
    <source>
        <dbReference type="ARBA" id="ARBA00029410"/>
    </source>
</evidence>
<keyword evidence="8" id="KW-0547">Nucleotide-binding</keyword>
<dbReference type="PROSITE" id="PS51868">
    <property type="entry name" value="PEPTIDASE_S39"/>
    <property type="match status" value="1"/>
</dbReference>
<protein>
    <submittedName>
        <fullName evidence="21">Polyprotein P2a-P2b</fullName>
    </submittedName>
</protein>
<keyword evidence="22" id="KW-1185">Reference proteome</keyword>
<dbReference type="InterPro" id="IPR043502">
    <property type="entry name" value="DNA/RNA_pol_sf"/>
</dbReference>
<dbReference type="InterPro" id="IPR043504">
    <property type="entry name" value="Peptidase_S1_PA_chymotrypsin"/>
</dbReference>
<dbReference type="GO" id="GO:0006508">
    <property type="term" value="P:proteolysis"/>
    <property type="evidence" value="ECO:0007669"/>
    <property type="project" value="UniProtKB-KW"/>
</dbReference>
<evidence type="ECO:0000256" key="12">
    <source>
        <dbReference type="ARBA" id="ARBA00022870"/>
    </source>
</evidence>
<dbReference type="GO" id="GO:0000166">
    <property type="term" value="F:nucleotide binding"/>
    <property type="evidence" value="ECO:0007669"/>
    <property type="project" value="UniProtKB-KW"/>
</dbReference>
<dbReference type="PRINTS" id="PR00914">
    <property type="entry name" value="LVIRUSRNAPOL"/>
</dbReference>
<dbReference type="GO" id="GO:0006351">
    <property type="term" value="P:DNA-templated transcription"/>
    <property type="evidence" value="ECO:0007669"/>
    <property type="project" value="InterPro"/>
</dbReference>
<evidence type="ECO:0000256" key="6">
    <source>
        <dbReference type="ARBA" id="ARBA00022692"/>
    </source>
</evidence>
<evidence type="ECO:0000256" key="5">
    <source>
        <dbReference type="ARBA" id="ARBA00022679"/>
    </source>
</evidence>
<proteinExistence type="predicted"/>
<dbReference type="PROSITE" id="PS50507">
    <property type="entry name" value="RDRP_SSRNA_POS"/>
    <property type="match status" value="1"/>
</dbReference>
<dbReference type="Pfam" id="PF02123">
    <property type="entry name" value="RdRP_4"/>
    <property type="match status" value="1"/>
</dbReference>
<dbReference type="Proteomes" id="UP000204169">
    <property type="component" value="Segment"/>
</dbReference>
<dbReference type="GO" id="GO:0003723">
    <property type="term" value="F:RNA binding"/>
    <property type="evidence" value="ECO:0007669"/>
    <property type="project" value="InterPro"/>
</dbReference>
<keyword evidence="13" id="KW-0693">Viral RNA replication</keyword>
<evidence type="ECO:0000256" key="15">
    <source>
        <dbReference type="ARBA" id="ARBA00023136"/>
    </source>
</evidence>
<dbReference type="GO" id="GO:0033644">
    <property type="term" value="C:host cell membrane"/>
    <property type="evidence" value="ECO:0007669"/>
    <property type="project" value="UniProtKB-SubCell"/>
</dbReference>
<evidence type="ECO:0000256" key="13">
    <source>
        <dbReference type="ARBA" id="ARBA00022953"/>
    </source>
</evidence>
<comment type="catalytic activity">
    <reaction evidence="17">
        <text>RNA(n) + a ribonucleoside 5'-triphosphate = RNA(n+1) + diphosphate</text>
        <dbReference type="Rhea" id="RHEA:21248"/>
        <dbReference type="Rhea" id="RHEA-COMP:14527"/>
        <dbReference type="Rhea" id="RHEA-COMP:17342"/>
        <dbReference type="ChEBI" id="CHEBI:33019"/>
        <dbReference type="ChEBI" id="CHEBI:61557"/>
        <dbReference type="ChEBI" id="CHEBI:140395"/>
        <dbReference type="EC" id="2.7.7.48"/>
    </reaction>
</comment>
<feature type="transmembrane region" description="Helical" evidence="18">
    <location>
        <begin position="38"/>
        <end position="60"/>
    </location>
</feature>
<evidence type="ECO:0000259" key="20">
    <source>
        <dbReference type="PROSITE" id="PS51868"/>
    </source>
</evidence>
<dbReference type="GO" id="GO:0004252">
    <property type="term" value="F:serine-type endopeptidase activity"/>
    <property type="evidence" value="ECO:0007669"/>
    <property type="project" value="InterPro"/>
</dbReference>
<dbReference type="SUPFAM" id="SSF56672">
    <property type="entry name" value="DNA/RNA polymerases"/>
    <property type="match status" value="1"/>
</dbReference>
<accession>A0A0G4DBY3</accession>
<keyword evidence="7" id="KW-0548">Nucleotidyltransferase</keyword>
<reference evidence="21 22" key="1">
    <citation type="journal article" date="2015" name="Arch. Virol.">
        <title>Cymbidium chlorotic mosaic virus, a new sobemovirus isolated from a spring orchid (Cymbidium goeringii) in Japan.</title>
        <authorList>
            <person name="Kondo H."/>
            <person name="Takemoto S."/>
            <person name="Maruyama K."/>
            <person name="Chiba S."/>
            <person name="Andika I.B."/>
            <person name="Suzuki N."/>
        </authorList>
    </citation>
    <scope>NUCLEOTIDE SEQUENCE [LARGE SCALE GENOMIC DNA]</scope>
    <source>
        <strain evidence="21">Cym92-20</strain>
    </source>
</reference>
<keyword evidence="10" id="KW-0378">Hydrolase</keyword>
<evidence type="ECO:0000256" key="14">
    <source>
        <dbReference type="ARBA" id="ARBA00022989"/>
    </source>
</evidence>
<evidence type="ECO:0000256" key="17">
    <source>
        <dbReference type="ARBA" id="ARBA00048744"/>
    </source>
</evidence>
<comment type="function">
    <text evidence="16">Covalently attached to the 5' extremity of the genomic and subgenomic RNAs. It may serve as a primer for the replicase.</text>
</comment>
<keyword evidence="12" id="KW-1043">Host membrane</keyword>
<dbReference type="Gene3D" id="2.40.10.10">
    <property type="entry name" value="Trypsin-like serine proteases"/>
    <property type="match status" value="2"/>
</dbReference>
<keyword evidence="14 18" id="KW-1133">Transmembrane helix</keyword>
<dbReference type="GO" id="GO:0075523">
    <property type="term" value="P:viral translational frameshifting"/>
    <property type="evidence" value="ECO:0007669"/>
    <property type="project" value="UniProtKB-KW"/>
</dbReference>
<evidence type="ECO:0000313" key="22">
    <source>
        <dbReference type="Proteomes" id="UP000204169"/>
    </source>
</evidence>
<evidence type="ECO:0000256" key="18">
    <source>
        <dbReference type="SAM" id="Phobius"/>
    </source>
</evidence>
<dbReference type="GeneID" id="24405066"/>
<evidence type="ECO:0000256" key="9">
    <source>
        <dbReference type="ARBA" id="ARBA00022758"/>
    </source>
</evidence>
<dbReference type="GO" id="GO:0016020">
    <property type="term" value="C:membrane"/>
    <property type="evidence" value="ECO:0007669"/>
    <property type="project" value="InterPro"/>
</dbReference>
<evidence type="ECO:0000256" key="11">
    <source>
        <dbReference type="ARBA" id="ARBA00022825"/>
    </source>
</evidence>
<organism evidence="21 22">
    <name type="scientific">Cymbidium chlorotic mosaic virus</name>
    <dbReference type="NCBI Taxonomy" id="1602124"/>
    <lineage>
        <taxon>Viruses</taxon>
        <taxon>Riboviria</taxon>
        <taxon>Orthornavirae</taxon>
        <taxon>Pisuviricota</taxon>
        <taxon>Pisoniviricetes</taxon>
        <taxon>Sobelivirales</taxon>
        <taxon>Solemoviridae</taxon>
        <taxon>Sobemovirus</taxon>
        <taxon>Sobemovirus CYCMV</taxon>
    </lineage>
</organism>
<keyword evidence="4" id="KW-0645">Protease</keyword>
<dbReference type="InterPro" id="IPR000382">
    <property type="entry name" value="Peptidase_S39B_luteovirus"/>
</dbReference>
<dbReference type="PROSITE" id="PS51257">
    <property type="entry name" value="PROKAR_LIPOPROTEIN"/>
    <property type="match status" value="1"/>
</dbReference>
<dbReference type="GO" id="GO:0039694">
    <property type="term" value="P:viral RNA genome replication"/>
    <property type="evidence" value="ECO:0007669"/>
    <property type="project" value="InterPro"/>
</dbReference>
<keyword evidence="6 18" id="KW-0812">Transmembrane</keyword>
<evidence type="ECO:0000256" key="10">
    <source>
        <dbReference type="ARBA" id="ARBA00022801"/>
    </source>
</evidence>
<dbReference type="RefSeq" id="YP_009140472.1">
    <property type="nucleotide sequence ID" value="NC_027123.1"/>
</dbReference>
<evidence type="ECO:0000256" key="4">
    <source>
        <dbReference type="ARBA" id="ARBA00022670"/>
    </source>
</evidence>